<name>A0A6A6S4L8_9PLEO</name>
<evidence type="ECO:0000313" key="2">
    <source>
        <dbReference type="EMBL" id="KAF2642555.1"/>
    </source>
</evidence>
<dbReference type="SUPFAM" id="SSF81383">
    <property type="entry name" value="F-box domain"/>
    <property type="match status" value="1"/>
</dbReference>
<protein>
    <recommendedName>
        <fullName evidence="1">F-box domain-containing protein</fullName>
    </recommendedName>
</protein>
<organism evidence="2 3">
    <name type="scientific">Massarina eburnea CBS 473.64</name>
    <dbReference type="NCBI Taxonomy" id="1395130"/>
    <lineage>
        <taxon>Eukaryota</taxon>
        <taxon>Fungi</taxon>
        <taxon>Dikarya</taxon>
        <taxon>Ascomycota</taxon>
        <taxon>Pezizomycotina</taxon>
        <taxon>Dothideomycetes</taxon>
        <taxon>Pleosporomycetidae</taxon>
        <taxon>Pleosporales</taxon>
        <taxon>Massarineae</taxon>
        <taxon>Massarinaceae</taxon>
        <taxon>Massarina</taxon>
    </lineage>
</organism>
<dbReference type="OrthoDB" id="3801151at2759"/>
<dbReference type="Proteomes" id="UP000799753">
    <property type="component" value="Unassembled WGS sequence"/>
</dbReference>
<proteinExistence type="predicted"/>
<dbReference type="InterPro" id="IPR036047">
    <property type="entry name" value="F-box-like_dom_sf"/>
</dbReference>
<evidence type="ECO:0000259" key="1">
    <source>
        <dbReference type="PROSITE" id="PS50181"/>
    </source>
</evidence>
<dbReference type="InterPro" id="IPR001810">
    <property type="entry name" value="F-box_dom"/>
</dbReference>
<dbReference type="PROSITE" id="PS50181">
    <property type="entry name" value="FBOX"/>
    <property type="match status" value="1"/>
</dbReference>
<gene>
    <name evidence="2" type="ORF">P280DRAFT_516335</name>
</gene>
<keyword evidence="3" id="KW-1185">Reference proteome</keyword>
<dbReference type="EMBL" id="MU006781">
    <property type="protein sequence ID" value="KAF2642555.1"/>
    <property type="molecule type" value="Genomic_DNA"/>
</dbReference>
<dbReference type="AlphaFoldDB" id="A0A6A6S4L8"/>
<dbReference type="Pfam" id="PF00646">
    <property type="entry name" value="F-box"/>
    <property type="match status" value="1"/>
</dbReference>
<reference evidence="2" key="1">
    <citation type="journal article" date="2020" name="Stud. Mycol.">
        <title>101 Dothideomycetes genomes: a test case for predicting lifestyles and emergence of pathogens.</title>
        <authorList>
            <person name="Haridas S."/>
            <person name="Albert R."/>
            <person name="Binder M."/>
            <person name="Bloem J."/>
            <person name="Labutti K."/>
            <person name="Salamov A."/>
            <person name="Andreopoulos B."/>
            <person name="Baker S."/>
            <person name="Barry K."/>
            <person name="Bills G."/>
            <person name="Bluhm B."/>
            <person name="Cannon C."/>
            <person name="Castanera R."/>
            <person name="Culley D."/>
            <person name="Daum C."/>
            <person name="Ezra D."/>
            <person name="Gonzalez J."/>
            <person name="Henrissat B."/>
            <person name="Kuo A."/>
            <person name="Liang C."/>
            <person name="Lipzen A."/>
            <person name="Lutzoni F."/>
            <person name="Magnuson J."/>
            <person name="Mondo S."/>
            <person name="Nolan M."/>
            <person name="Ohm R."/>
            <person name="Pangilinan J."/>
            <person name="Park H.-J."/>
            <person name="Ramirez L."/>
            <person name="Alfaro M."/>
            <person name="Sun H."/>
            <person name="Tritt A."/>
            <person name="Yoshinaga Y."/>
            <person name="Zwiers L.-H."/>
            <person name="Turgeon B."/>
            <person name="Goodwin S."/>
            <person name="Spatafora J."/>
            <person name="Crous P."/>
            <person name="Grigoriev I."/>
        </authorList>
    </citation>
    <scope>NUCLEOTIDE SEQUENCE</scope>
    <source>
        <strain evidence="2">CBS 473.64</strain>
    </source>
</reference>
<accession>A0A6A6S4L8</accession>
<feature type="domain" description="F-box" evidence="1">
    <location>
        <begin position="16"/>
        <end position="63"/>
    </location>
</feature>
<evidence type="ECO:0000313" key="3">
    <source>
        <dbReference type="Proteomes" id="UP000799753"/>
    </source>
</evidence>
<sequence length="337" mass="39255">MAVLKPLLASERNCHSNVLCRLPDELVLEIASHLDDPGLLALRITSQTFLSIFEAVPTEWAPDRLNRAREDLWFIERVLLEKSHSNMHTLQKLLCSRCRILHPRGNFHPNEHFVDPIERLCIRYTGKFRACEHEVSYTFDEMVALKPISVITCDHCNMPDYRFCEAVALLIPGIRVAKWPYGFELLRIKKMRLPAPLTRLTYGQIRHALIKENMYICPHLRTSTDSLFRIVCAADAEAAKANAKDSEITTEVPRRIFNRSWEIFRGSRLKALFSDKVDMSSMFLNSEVTCRCPWEHCQTDFAMWYDEWMGAGHFKTWRYLGEFNSPFDEKWVAQLEA</sequence>